<keyword evidence="2" id="KW-1003">Cell membrane</keyword>
<name>A0A5P2H9D6_9BURK</name>
<feature type="transmembrane region" description="Helical" evidence="6">
    <location>
        <begin position="128"/>
        <end position="147"/>
    </location>
</feature>
<organism evidence="7 8">
    <name type="scientific">Cupriavidus pauculus</name>
    <dbReference type="NCBI Taxonomy" id="82633"/>
    <lineage>
        <taxon>Bacteria</taxon>
        <taxon>Pseudomonadati</taxon>
        <taxon>Pseudomonadota</taxon>
        <taxon>Betaproteobacteria</taxon>
        <taxon>Burkholderiales</taxon>
        <taxon>Burkholderiaceae</taxon>
        <taxon>Cupriavidus</taxon>
    </lineage>
</organism>
<evidence type="ECO:0000256" key="1">
    <source>
        <dbReference type="ARBA" id="ARBA00004651"/>
    </source>
</evidence>
<keyword evidence="3 6" id="KW-0812">Transmembrane</keyword>
<proteinExistence type="predicted"/>
<feature type="transmembrane region" description="Helical" evidence="6">
    <location>
        <begin position="173"/>
        <end position="192"/>
    </location>
</feature>
<protein>
    <submittedName>
        <fullName evidence="7">Branched-chain amino acid ABC transporter permease</fullName>
    </submittedName>
</protein>
<dbReference type="Proteomes" id="UP000322822">
    <property type="component" value="Chromosome 2"/>
</dbReference>
<evidence type="ECO:0000313" key="7">
    <source>
        <dbReference type="EMBL" id="QET04318.1"/>
    </source>
</evidence>
<dbReference type="AlphaFoldDB" id="A0A5P2H9D6"/>
<gene>
    <name evidence="7" type="ORF">FOB72_19440</name>
</gene>
<dbReference type="GO" id="GO:0005886">
    <property type="term" value="C:plasma membrane"/>
    <property type="evidence" value="ECO:0007669"/>
    <property type="project" value="UniProtKB-SubCell"/>
</dbReference>
<dbReference type="PANTHER" id="PTHR30482:SF20">
    <property type="entry name" value="HIGH-AFFINITY BRANCHED-CHAIN AMINO ACID TRANSPORT SYSTEM PERMEASE PROTEIN LIVM"/>
    <property type="match status" value="1"/>
</dbReference>
<dbReference type="PANTHER" id="PTHR30482">
    <property type="entry name" value="HIGH-AFFINITY BRANCHED-CHAIN AMINO ACID TRANSPORT SYSTEM PERMEASE"/>
    <property type="match status" value="1"/>
</dbReference>
<dbReference type="Pfam" id="PF02653">
    <property type="entry name" value="BPD_transp_2"/>
    <property type="match status" value="1"/>
</dbReference>
<feature type="transmembrane region" description="Helical" evidence="6">
    <location>
        <begin position="212"/>
        <end position="238"/>
    </location>
</feature>
<keyword evidence="4 6" id="KW-1133">Transmembrane helix</keyword>
<sequence length="300" mass="30864">MMEFLLAYENVIALVGINAILGIGVYLMLSVNRFSLATGGLVAVGAYVSVLISLHTALPFPIALAAGAIAGALVALLLGAPVLRLEGDYFALATLAFTEVMRVVALNWDTVTGGALGLDGIPLATTQPLLAATVAVLVAVIVIARLGPTGRVLEATRLDDMPAQSLGIDVARVRLAVFVFSGAVCGLGGALLGHLNGFIGPNDFGLQRSLDAIAYAVLGGLGHVSGALVGATIFTALPEALRFSAQAREIVMASILLLAVVFLPRGMLSIGQPLRDRFGRLARPARVRPPAGEAATEARP</sequence>
<dbReference type="RefSeq" id="WP_150374380.1">
    <property type="nucleotide sequence ID" value="NZ_CP044067.1"/>
</dbReference>
<dbReference type="GO" id="GO:0015658">
    <property type="term" value="F:branched-chain amino acid transmembrane transporter activity"/>
    <property type="evidence" value="ECO:0007669"/>
    <property type="project" value="InterPro"/>
</dbReference>
<dbReference type="InterPro" id="IPR001851">
    <property type="entry name" value="ABC_transp_permease"/>
</dbReference>
<feature type="transmembrane region" description="Helical" evidence="6">
    <location>
        <begin position="89"/>
        <end position="108"/>
    </location>
</feature>
<dbReference type="OrthoDB" id="3460090at2"/>
<dbReference type="InterPro" id="IPR043428">
    <property type="entry name" value="LivM-like"/>
</dbReference>
<dbReference type="EMBL" id="CP044067">
    <property type="protein sequence ID" value="QET04318.1"/>
    <property type="molecule type" value="Genomic_DNA"/>
</dbReference>
<feature type="transmembrane region" description="Helical" evidence="6">
    <location>
        <begin position="36"/>
        <end position="54"/>
    </location>
</feature>
<keyword evidence="5 6" id="KW-0472">Membrane</keyword>
<feature type="transmembrane region" description="Helical" evidence="6">
    <location>
        <begin position="250"/>
        <end position="268"/>
    </location>
</feature>
<evidence type="ECO:0000256" key="6">
    <source>
        <dbReference type="SAM" id="Phobius"/>
    </source>
</evidence>
<dbReference type="CDD" id="cd06581">
    <property type="entry name" value="TM_PBP1_LivM_like"/>
    <property type="match status" value="1"/>
</dbReference>
<evidence type="ECO:0000313" key="8">
    <source>
        <dbReference type="Proteomes" id="UP000322822"/>
    </source>
</evidence>
<evidence type="ECO:0000256" key="3">
    <source>
        <dbReference type="ARBA" id="ARBA00022692"/>
    </source>
</evidence>
<evidence type="ECO:0000256" key="2">
    <source>
        <dbReference type="ARBA" id="ARBA00022475"/>
    </source>
</evidence>
<accession>A0A5P2H9D6</accession>
<reference evidence="7 8" key="1">
    <citation type="submission" date="2019-09" db="EMBL/GenBank/DDBJ databases">
        <title>FDA dAtabase for Regulatory Grade micrObial Sequences (FDA-ARGOS): Supporting development and validation of Infectious Disease Dx tests.</title>
        <authorList>
            <person name="Sciortino C."/>
            <person name="Tallon L."/>
            <person name="Sadzewicz L."/>
            <person name="Vavikolanu K."/>
            <person name="Mehta A."/>
            <person name="Aluvathingal J."/>
            <person name="Nadendla S."/>
            <person name="Nandy P."/>
            <person name="Geyer C."/>
            <person name="Yan Y."/>
            <person name="Sichtig H."/>
        </authorList>
    </citation>
    <scope>NUCLEOTIDE SEQUENCE [LARGE SCALE GENOMIC DNA]</scope>
    <source>
        <strain evidence="7 8">FDAARGOS_664</strain>
    </source>
</reference>
<evidence type="ECO:0000256" key="5">
    <source>
        <dbReference type="ARBA" id="ARBA00023136"/>
    </source>
</evidence>
<feature type="transmembrane region" description="Helical" evidence="6">
    <location>
        <begin position="6"/>
        <end position="29"/>
    </location>
</feature>
<comment type="subcellular location">
    <subcellularLocation>
        <location evidence="1">Cell membrane</location>
        <topology evidence="1">Multi-pass membrane protein</topology>
    </subcellularLocation>
</comment>
<evidence type="ECO:0000256" key="4">
    <source>
        <dbReference type="ARBA" id="ARBA00022989"/>
    </source>
</evidence>
<feature type="transmembrane region" description="Helical" evidence="6">
    <location>
        <begin position="60"/>
        <end position="82"/>
    </location>
</feature>